<protein>
    <submittedName>
        <fullName evidence="1">Uncharacterized protein</fullName>
    </submittedName>
</protein>
<keyword evidence="2" id="KW-1185">Reference proteome</keyword>
<gene>
    <name evidence="1" type="ORF">CCACVL1_26445</name>
</gene>
<dbReference type="Gramene" id="OMO56567">
    <property type="protein sequence ID" value="OMO56567"/>
    <property type="gene ID" value="CCACVL1_26445"/>
</dbReference>
<dbReference type="AlphaFoldDB" id="A0A1R3GES0"/>
<comment type="caution">
    <text evidence="1">The sequence shown here is derived from an EMBL/GenBank/DDBJ whole genome shotgun (WGS) entry which is preliminary data.</text>
</comment>
<dbReference type="InterPro" id="IPR027417">
    <property type="entry name" value="P-loop_NTPase"/>
</dbReference>
<accession>A0A1R3GES0</accession>
<proteinExistence type="predicted"/>
<dbReference type="STRING" id="210143.A0A1R3GES0"/>
<name>A0A1R3GES0_COCAP</name>
<evidence type="ECO:0000313" key="2">
    <source>
        <dbReference type="Proteomes" id="UP000188268"/>
    </source>
</evidence>
<evidence type="ECO:0000313" key="1">
    <source>
        <dbReference type="EMBL" id="OMO56567.1"/>
    </source>
</evidence>
<dbReference type="OrthoDB" id="10515981at2759"/>
<dbReference type="Gene3D" id="3.40.50.300">
    <property type="entry name" value="P-loop containing nucleotide triphosphate hydrolases"/>
    <property type="match status" value="1"/>
</dbReference>
<dbReference type="EMBL" id="AWWV01014481">
    <property type="protein sequence ID" value="OMO56567.1"/>
    <property type="molecule type" value="Genomic_DNA"/>
</dbReference>
<dbReference type="Proteomes" id="UP000188268">
    <property type="component" value="Unassembled WGS sequence"/>
</dbReference>
<sequence>MGVDNLLITLKAKSLQQFVATNVIENALLKLIKDGPVNPSWGPPNSYLFLGLHGHSKAHLGNYINENLETDDGVPLLVDIDLSDFSNDGALLRLKNKLPRFVGDEQLGCSTQFVGDMKVRPYIIIFFNHVEKVYISTFST</sequence>
<organism evidence="1 2">
    <name type="scientific">Corchorus capsularis</name>
    <name type="common">Jute</name>
    <dbReference type="NCBI Taxonomy" id="210143"/>
    <lineage>
        <taxon>Eukaryota</taxon>
        <taxon>Viridiplantae</taxon>
        <taxon>Streptophyta</taxon>
        <taxon>Embryophyta</taxon>
        <taxon>Tracheophyta</taxon>
        <taxon>Spermatophyta</taxon>
        <taxon>Magnoliopsida</taxon>
        <taxon>eudicotyledons</taxon>
        <taxon>Gunneridae</taxon>
        <taxon>Pentapetalae</taxon>
        <taxon>rosids</taxon>
        <taxon>malvids</taxon>
        <taxon>Malvales</taxon>
        <taxon>Malvaceae</taxon>
        <taxon>Grewioideae</taxon>
        <taxon>Apeibeae</taxon>
        <taxon>Corchorus</taxon>
    </lineage>
</organism>
<reference evidence="1 2" key="1">
    <citation type="submission" date="2013-09" db="EMBL/GenBank/DDBJ databases">
        <title>Corchorus capsularis genome sequencing.</title>
        <authorList>
            <person name="Alam M."/>
            <person name="Haque M.S."/>
            <person name="Islam M.S."/>
            <person name="Emdad E.M."/>
            <person name="Islam M.M."/>
            <person name="Ahmed B."/>
            <person name="Halim A."/>
            <person name="Hossen Q.M.M."/>
            <person name="Hossain M.Z."/>
            <person name="Ahmed R."/>
            <person name="Khan M.M."/>
            <person name="Islam R."/>
            <person name="Rashid M.M."/>
            <person name="Khan S.A."/>
            <person name="Rahman M.S."/>
            <person name="Alam M."/>
        </authorList>
    </citation>
    <scope>NUCLEOTIDE SEQUENCE [LARGE SCALE GENOMIC DNA]</scope>
    <source>
        <strain evidence="2">cv. CVL-1</strain>
        <tissue evidence="1">Whole seedling</tissue>
    </source>
</reference>